<comment type="cofactor">
    <cofactor evidence="1">
        <name>pyridoxal 5'-phosphate</name>
        <dbReference type="ChEBI" id="CHEBI:597326"/>
    </cofactor>
</comment>
<feature type="active site" description="Nucleophile" evidence="4">
    <location>
        <position position="76"/>
    </location>
</feature>
<evidence type="ECO:0000259" key="6">
    <source>
        <dbReference type="Pfam" id="PF00291"/>
    </source>
</evidence>
<dbReference type="PANTHER" id="PTHR43780:SF2">
    <property type="entry name" value="1-AMINOCYCLOPROPANE-1-CARBOXYLATE DEAMINASE-RELATED"/>
    <property type="match status" value="1"/>
</dbReference>
<comment type="similarity">
    <text evidence="2">Belongs to the ACC deaminase/D-cysteine desulfhydrase family.</text>
</comment>
<evidence type="ECO:0000256" key="5">
    <source>
        <dbReference type="PIRSR" id="PIRSR006278-2"/>
    </source>
</evidence>
<evidence type="ECO:0000256" key="4">
    <source>
        <dbReference type="PIRSR" id="PIRSR006278-1"/>
    </source>
</evidence>
<keyword evidence="8" id="KW-1185">Reference proteome</keyword>
<dbReference type="SUPFAM" id="SSF53686">
    <property type="entry name" value="Tryptophan synthase beta subunit-like PLP-dependent enzymes"/>
    <property type="match status" value="1"/>
</dbReference>
<dbReference type="Gene3D" id="3.40.50.1100">
    <property type="match status" value="2"/>
</dbReference>
<comment type="caution">
    <text evidence="7">The sequence shown here is derived from an EMBL/GenBank/DDBJ whole genome shotgun (WGS) entry which is preliminary data.</text>
</comment>
<dbReference type="AlphaFoldDB" id="A0A9W6GL98"/>
<organism evidence="7 8">
    <name type="scientific">Propionigenium maris DSM 9537</name>
    <dbReference type="NCBI Taxonomy" id="1123000"/>
    <lineage>
        <taxon>Bacteria</taxon>
        <taxon>Fusobacteriati</taxon>
        <taxon>Fusobacteriota</taxon>
        <taxon>Fusobacteriia</taxon>
        <taxon>Fusobacteriales</taxon>
        <taxon>Fusobacteriaceae</taxon>
        <taxon>Propionigenium</taxon>
    </lineage>
</organism>
<dbReference type="EMBL" id="BSDY01000006">
    <property type="protein sequence ID" value="GLI56025.1"/>
    <property type="molecule type" value="Genomic_DNA"/>
</dbReference>
<dbReference type="InterPro" id="IPR001926">
    <property type="entry name" value="TrpB-like_PALP"/>
</dbReference>
<dbReference type="InterPro" id="IPR036052">
    <property type="entry name" value="TrpB-like_PALP_sf"/>
</dbReference>
<dbReference type="NCBIfam" id="NF003031">
    <property type="entry name" value="PRK03910.1-4"/>
    <property type="match status" value="1"/>
</dbReference>
<sequence>MNLAKYPRRRYTSYKTPIEHLERLSKLLGGPNIYMKRDDLLGLAGGGNKTRKLEFLMAEALEQGADTIITCGAVQSNHCRLTIGAAVKEGLKAQIIMEERIEGSYDRNATGNNFIYHLLGVEDVHVVPGGSDMPNELEKLAEKLRAEGRKPYIVQGGGSNELGCLGYISCAQEINEQLFEMGLNIDKICCVSGSSSMHVGLLVGTKGLNMNIPIQGVSVGKKEPIQGDKVKELADKVTEIFGMPEISREEIVVDDNYIGESYGAPTKEMVEAIQMVAREEGIILDAVYTGKFMAAIIGMIREGKFKKDENILLLNSGSGYNIFSYEDILKEEVYTK</sequence>
<name>A0A9W6GL98_9FUSO</name>
<keyword evidence="3 5" id="KW-0663">Pyridoxal phosphate</keyword>
<evidence type="ECO:0000256" key="2">
    <source>
        <dbReference type="ARBA" id="ARBA00008639"/>
    </source>
</evidence>
<dbReference type="Pfam" id="PF00291">
    <property type="entry name" value="PALP"/>
    <property type="match status" value="1"/>
</dbReference>
<evidence type="ECO:0000313" key="8">
    <source>
        <dbReference type="Proteomes" id="UP001144471"/>
    </source>
</evidence>
<dbReference type="InterPro" id="IPR027278">
    <property type="entry name" value="ACCD_DCysDesulf"/>
</dbReference>
<protein>
    <submittedName>
        <fullName evidence="7">D-cysteine desulfhydrase</fullName>
    </submittedName>
</protein>
<dbReference type="Proteomes" id="UP001144471">
    <property type="component" value="Unassembled WGS sequence"/>
</dbReference>
<evidence type="ECO:0000313" key="7">
    <source>
        <dbReference type="EMBL" id="GLI56025.1"/>
    </source>
</evidence>
<feature type="domain" description="Tryptophan synthase beta chain-like PALP" evidence="6">
    <location>
        <begin position="14"/>
        <end position="317"/>
    </location>
</feature>
<dbReference type="PIRSF" id="PIRSF006278">
    <property type="entry name" value="ACCD_DCysDesulf"/>
    <property type="match status" value="1"/>
</dbReference>
<dbReference type="RefSeq" id="WP_281834891.1">
    <property type="nucleotide sequence ID" value="NZ_BSDY01000006.1"/>
</dbReference>
<feature type="modified residue" description="N6-(pyridoxal phosphate)lysine" evidence="5">
    <location>
        <position position="49"/>
    </location>
</feature>
<evidence type="ECO:0000256" key="3">
    <source>
        <dbReference type="ARBA" id="ARBA00022898"/>
    </source>
</evidence>
<reference evidence="7" key="1">
    <citation type="submission" date="2022-12" db="EMBL/GenBank/DDBJ databases">
        <title>Reference genome sequencing for broad-spectrum identification of bacterial and archaeal isolates by mass spectrometry.</title>
        <authorList>
            <person name="Sekiguchi Y."/>
            <person name="Tourlousse D.M."/>
        </authorList>
    </citation>
    <scope>NUCLEOTIDE SEQUENCE</scope>
    <source>
        <strain evidence="7">10succ1</strain>
    </source>
</reference>
<proteinExistence type="inferred from homology"/>
<accession>A0A9W6GL98</accession>
<gene>
    <name evidence="7" type="ORF">PM10SUCC1_15390</name>
</gene>
<dbReference type="PANTHER" id="PTHR43780">
    <property type="entry name" value="1-AMINOCYCLOPROPANE-1-CARBOXYLATE DEAMINASE-RELATED"/>
    <property type="match status" value="1"/>
</dbReference>
<evidence type="ECO:0000256" key="1">
    <source>
        <dbReference type="ARBA" id="ARBA00001933"/>
    </source>
</evidence>
<dbReference type="GO" id="GO:0019148">
    <property type="term" value="F:D-cysteine desulfhydrase activity"/>
    <property type="evidence" value="ECO:0007669"/>
    <property type="project" value="TreeGrafter"/>
</dbReference>